<dbReference type="Gene3D" id="2.40.30.170">
    <property type="match status" value="1"/>
</dbReference>
<keyword evidence="14" id="KW-1185">Reference proteome</keyword>
<dbReference type="PROSITE" id="PS00543">
    <property type="entry name" value="HLYD_FAMILY"/>
    <property type="match status" value="1"/>
</dbReference>
<keyword evidence="4 9" id="KW-1003">Cell membrane</keyword>
<proteinExistence type="inferred from homology"/>
<sequence>MLAREDRPPLFASASVYIIGALFLCFTAWASFAEVDEIARGEGKVIPASKTQIIQASEAGVVQEIAVQIGQIVKKNDLIIRLDNSGNTSSLGEEQAKARALQARIARLQFEQSGNVEGSFPCPAEIQKVAPEICDNEQKLLVARRDNFEVKLSVLKSRLDQREKELDEATANADRLSKSLAVSDQETALVESMVKKGLMAKTEQIRVEREQTDLHGQLNLAGETIKKSKAAITEAQLQVNELGLQLQQEALSDLTQALADLSVVDETIRGATDKVARTDIRSPVDGIVNTLDVNTLGAFVQPGAVVAGIVPTSETLLVEARVSPRDVAFIQPDQEALIKVTAYDFSIFGGIEGKVSNITADSLVDQKTGEPYYQVRVATEKSTLTRNGKTYSIIPGMICSVDIKTGRKTILNYLLKPINKARQEAMSER</sequence>
<evidence type="ECO:0000256" key="4">
    <source>
        <dbReference type="ARBA" id="ARBA00022475"/>
    </source>
</evidence>
<comment type="similarity">
    <text evidence="2 9">Belongs to the membrane fusion protein (MFP) (TC 8.A.1) family.</text>
</comment>
<evidence type="ECO:0000256" key="10">
    <source>
        <dbReference type="SAM" id="Coils"/>
    </source>
</evidence>
<evidence type="ECO:0000313" key="14">
    <source>
        <dbReference type="Proteomes" id="UP000045285"/>
    </source>
</evidence>
<dbReference type="GO" id="GO:0009306">
    <property type="term" value="P:protein secretion"/>
    <property type="evidence" value="ECO:0007669"/>
    <property type="project" value="InterPro"/>
</dbReference>
<dbReference type="NCBIfam" id="TIGR01843">
    <property type="entry name" value="type_I_hlyD"/>
    <property type="match status" value="1"/>
</dbReference>
<evidence type="ECO:0000256" key="2">
    <source>
        <dbReference type="ARBA" id="ARBA00009477"/>
    </source>
</evidence>
<evidence type="ECO:0000256" key="1">
    <source>
        <dbReference type="ARBA" id="ARBA00004377"/>
    </source>
</evidence>
<dbReference type="InterPro" id="IPR010129">
    <property type="entry name" value="T1SS_HlyD"/>
</dbReference>
<evidence type="ECO:0000256" key="6">
    <source>
        <dbReference type="ARBA" id="ARBA00022692"/>
    </source>
</evidence>
<keyword evidence="8" id="KW-0472">Membrane</keyword>
<dbReference type="PANTHER" id="PTHR30386:SF26">
    <property type="entry name" value="TRANSPORT PROTEIN COMB"/>
    <property type="match status" value="1"/>
</dbReference>
<dbReference type="PRINTS" id="PR01490">
    <property type="entry name" value="RTXTOXIND"/>
</dbReference>
<keyword evidence="3 9" id="KW-0813">Transport</keyword>
<evidence type="ECO:0000256" key="8">
    <source>
        <dbReference type="ARBA" id="ARBA00023136"/>
    </source>
</evidence>
<protein>
    <recommendedName>
        <fullName evidence="9">Membrane fusion protein (MFP) family protein</fullName>
    </recommendedName>
</protein>
<dbReference type="InterPro" id="IPR050739">
    <property type="entry name" value="MFP"/>
</dbReference>
<feature type="domain" description="AprE-like beta-barrel" evidence="12">
    <location>
        <begin position="316"/>
        <end position="406"/>
    </location>
</feature>
<feature type="coiled-coil region" evidence="10">
    <location>
        <begin position="145"/>
        <end position="186"/>
    </location>
</feature>
<keyword evidence="5 9" id="KW-0997">Cell inner membrane</keyword>
<dbReference type="Proteomes" id="UP000045285">
    <property type="component" value="Unassembled WGS sequence"/>
</dbReference>
<evidence type="ECO:0000256" key="7">
    <source>
        <dbReference type="ARBA" id="ARBA00022989"/>
    </source>
</evidence>
<keyword evidence="6" id="KW-0812">Transmembrane</keyword>
<gene>
    <name evidence="13" type="ORF">MPL3356_210005</name>
</gene>
<evidence type="ECO:0000256" key="5">
    <source>
        <dbReference type="ARBA" id="ARBA00022519"/>
    </source>
</evidence>
<dbReference type="Gene3D" id="2.40.50.100">
    <property type="match status" value="1"/>
</dbReference>
<dbReference type="Pfam" id="PF25994">
    <property type="entry name" value="HH_AprE"/>
    <property type="match status" value="1"/>
</dbReference>
<comment type="subcellular location">
    <subcellularLocation>
        <location evidence="1 9">Cell inner membrane</location>
        <topology evidence="1 9">Single-pass membrane protein</topology>
    </subcellularLocation>
</comment>
<organism evidence="13 14">
    <name type="scientific">Mesorhizobium plurifarium</name>
    <dbReference type="NCBI Taxonomy" id="69974"/>
    <lineage>
        <taxon>Bacteria</taxon>
        <taxon>Pseudomonadati</taxon>
        <taxon>Pseudomonadota</taxon>
        <taxon>Alphaproteobacteria</taxon>
        <taxon>Hyphomicrobiales</taxon>
        <taxon>Phyllobacteriaceae</taxon>
        <taxon>Mesorhizobium</taxon>
    </lineage>
</organism>
<dbReference type="EMBL" id="CCMZ01000014">
    <property type="protein sequence ID" value="CDX16185.1"/>
    <property type="molecule type" value="Genomic_DNA"/>
</dbReference>
<evidence type="ECO:0000259" key="12">
    <source>
        <dbReference type="Pfam" id="PF26002"/>
    </source>
</evidence>
<dbReference type="STRING" id="69974.MPLDJ20_30005"/>
<feature type="domain" description="AprE-like long alpha-helical hairpin" evidence="11">
    <location>
        <begin position="90"/>
        <end position="274"/>
    </location>
</feature>
<dbReference type="InterPro" id="IPR006144">
    <property type="entry name" value="Secretion_HlyD_CS"/>
</dbReference>
<dbReference type="GO" id="GO:0005886">
    <property type="term" value="C:plasma membrane"/>
    <property type="evidence" value="ECO:0007669"/>
    <property type="project" value="UniProtKB-SubCell"/>
</dbReference>
<dbReference type="PANTHER" id="PTHR30386">
    <property type="entry name" value="MEMBRANE FUSION SUBUNIT OF EMRAB-TOLC MULTIDRUG EFFLUX PUMP"/>
    <property type="match status" value="1"/>
</dbReference>
<keyword evidence="7" id="KW-1133">Transmembrane helix</keyword>
<dbReference type="InterPro" id="IPR058982">
    <property type="entry name" value="Beta-barrel_AprE"/>
</dbReference>
<accession>A0A090DQD3</accession>
<evidence type="ECO:0000256" key="3">
    <source>
        <dbReference type="ARBA" id="ARBA00022448"/>
    </source>
</evidence>
<evidence type="ECO:0000256" key="9">
    <source>
        <dbReference type="RuleBase" id="RU365093"/>
    </source>
</evidence>
<dbReference type="Pfam" id="PF26002">
    <property type="entry name" value="Beta-barrel_AprE"/>
    <property type="match status" value="1"/>
</dbReference>
<keyword evidence="10" id="KW-0175">Coiled coil</keyword>
<reference evidence="14" key="1">
    <citation type="submission" date="2014-08" db="EMBL/GenBank/DDBJ databases">
        <authorList>
            <person name="Moulin L."/>
        </authorList>
    </citation>
    <scope>NUCLEOTIDE SEQUENCE [LARGE SCALE GENOMIC DNA]</scope>
</reference>
<dbReference type="InterPro" id="IPR058781">
    <property type="entry name" value="HH_AprE-like"/>
</dbReference>
<evidence type="ECO:0000259" key="11">
    <source>
        <dbReference type="Pfam" id="PF25994"/>
    </source>
</evidence>
<name>A0A090DQD3_MESPL</name>
<dbReference type="AlphaFoldDB" id="A0A090DQD3"/>
<evidence type="ECO:0000313" key="13">
    <source>
        <dbReference type="EMBL" id="CDX16185.1"/>
    </source>
</evidence>